<dbReference type="Proteomes" id="UP000552045">
    <property type="component" value="Unassembled WGS sequence"/>
</dbReference>
<name>A0A7Y9JLS0_9MICO</name>
<feature type="region of interest" description="Disordered" evidence="1">
    <location>
        <begin position="224"/>
        <end position="256"/>
    </location>
</feature>
<sequence>MALELDRKASTVAGGMLLWVEKTGAAPDEAGGSRMQFSYEVRAGEHVYRGTDLYAGVGVDVPASRMVGVLAGFLSDAGERYRSGMCPPDDAYPEWVYEQAYLNEDELAMASFELEEPEVFTGRSGEEEGPWASVVFLQGEDADAALSILEERGPVSTIAHLAQWDFGDETVQAAAANGYVYETPPAGTWDREFLSGPYHLSWNHSLGHVSLIRSIAGAAEATAPSERARRLGSASPTMAAGVGSPRIDARTESLSR</sequence>
<reference evidence="2 3" key="1">
    <citation type="submission" date="2020-07" db="EMBL/GenBank/DDBJ databases">
        <title>Sequencing the genomes of 1000 actinobacteria strains.</title>
        <authorList>
            <person name="Klenk H.-P."/>
        </authorList>
    </citation>
    <scope>NUCLEOTIDE SEQUENCE [LARGE SCALE GENOMIC DNA]</scope>
    <source>
        <strain evidence="2 3">DSM 22185</strain>
    </source>
</reference>
<feature type="compositionally biased region" description="Basic and acidic residues" evidence="1">
    <location>
        <begin position="247"/>
        <end position="256"/>
    </location>
</feature>
<dbReference type="EMBL" id="JACCBH010000001">
    <property type="protein sequence ID" value="NYD53226.1"/>
    <property type="molecule type" value="Genomic_DNA"/>
</dbReference>
<accession>A0A7Y9JLS0</accession>
<comment type="caution">
    <text evidence="2">The sequence shown here is derived from an EMBL/GenBank/DDBJ whole genome shotgun (WGS) entry which is preliminary data.</text>
</comment>
<evidence type="ECO:0000313" key="3">
    <source>
        <dbReference type="Proteomes" id="UP000552045"/>
    </source>
</evidence>
<proteinExistence type="predicted"/>
<organism evidence="2 3">
    <name type="scientific">Microbacterium pseudoresistens</name>
    <dbReference type="NCBI Taxonomy" id="640634"/>
    <lineage>
        <taxon>Bacteria</taxon>
        <taxon>Bacillati</taxon>
        <taxon>Actinomycetota</taxon>
        <taxon>Actinomycetes</taxon>
        <taxon>Micrococcales</taxon>
        <taxon>Microbacteriaceae</taxon>
        <taxon>Microbacterium</taxon>
    </lineage>
</organism>
<dbReference type="RefSeq" id="WP_179430596.1">
    <property type="nucleotide sequence ID" value="NZ_BAABLC010000003.1"/>
</dbReference>
<dbReference type="AlphaFoldDB" id="A0A7Y9JLS0"/>
<evidence type="ECO:0000256" key="1">
    <source>
        <dbReference type="SAM" id="MobiDB-lite"/>
    </source>
</evidence>
<evidence type="ECO:0000313" key="2">
    <source>
        <dbReference type="EMBL" id="NYD53226.1"/>
    </source>
</evidence>
<gene>
    <name evidence="2" type="ORF">BKA02_000281</name>
</gene>
<keyword evidence="3" id="KW-1185">Reference proteome</keyword>
<protein>
    <submittedName>
        <fullName evidence="2">Uncharacterized protein</fullName>
    </submittedName>
</protein>